<evidence type="ECO:0000256" key="2">
    <source>
        <dbReference type="ARBA" id="ARBA00012883"/>
    </source>
</evidence>
<reference evidence="18" key="1">
    <citation type="journal article" date="2020" name="Cell">
        <title>Large-Scale Comparative Analyses of Tick Genomes Elucidate Their Genetic Diversity and Vector Capacities.</title>
        <authorList>
            <consortium name="Tick Genome and Microbiome Consortium (TIGMIC)"/>
            <person name="Jia N."/>
            <person name="Wang J."/>
            <person name="Shi W."/>
            <person name="Du L."/>
            <person name="Sun Y."/>
            <person name="Zhan W."/>
            <person name="Jiang J.F."/>
            <person name="Wang Q."/>
            <person name="Zhang B."/>
            <person name="Ji P."/>
            <person name="Bell-Sakyi L."/>
            <person name="Cui X.M."/>
            <person name="Yuan T.T."/>
            <person name="Jiang B.G."/>
            <person name="Yang W.F."/>
            <person name="Lam T.T."/>
            <person name="Chang Q.C."/>
            <person name="Ding S.J."/>
            <person name="Wang X.J."/>
            <person name="Zhu J.G."/>
            <person name="Ruan X.D."/>
            <person name="Zhao L."/>
            <person name="Wei J.T."/>
            <person name="Ye R.Z."/>
            <person name="Que T.C."/>
            <person name="Du C.H."/>
            <person name="Zhou Y.H."/>
            <person name="Cheng J.X."/>
            <person name="Dai P.F."/>
            <person name="Guo W.B."/>
            <person name="Han X.H."/>
            <person name="Huang E.J."/>
            <person name="Li L.F."/>
            <person name="Wei W."/>
            <person name="Gao Y.C."/>
            <person name="Liu J.Z."/>
            <person name="Shao H.Z."/>
            <person name="Wang X."/>
            <person name="Wang C.C."/>
            <person name="Yang T.C."/>
            <person name="Huo Q.B."/>
            <person name="Li W."/>
            <person name="Chen H.Y."/>
            <person name="Chen S.E."/>
            <person name="Zhou L.G."/>
            <person name="Ni X.B."/>
            <person name="Tian J.H."/>
            <person name="Sheng Y."/>
            <person name="Liu T."/>
            <person name="Pan Y.S."/>
            <person name="Xia L.Y."/>
            <person name="Li J."/>
            <person name="Zhao F."/>
            <person name="Cao W.C."/>
        </authorList>
    </citation>
    <scope>NUCLEOTIDE SEQUENCE</scope>
    <source>
        <strain evidence="18">Rmic-2018</strain>
    </source>
</reference>
<evidence type="ECO:0000256" key="4">
    <source>
        <dbReference type="ARBA" id="ARBA00033420"/>
    </source>
</evidence>
<dbReference type="InterPro" id="IPR023401">
    <property type="entry name" value="ODC_N"/>
</dbReference>
<comment type="catalytic activity">
    <reaction evidence="12">
        <text>(3R)-1,4-thiomorpholine-3-carboxylate + NADP(+) = 3,4-dehydrothiomorpholine-3-carboxylate + NADPH + 2 H(+)</text>
        <dbReference type="Rhea" id="RHEA:12500"/>
        <dbReference type="ChEBI" id="CHEBI:15378"/>
        <dbReference type="ChEBI" id="CHEBI:57783"/>
        <dbReference type="ChEBI" id="CHEBI:58349"/>
        <dbReference type="ChEBI" id="CHEBI:58517"/>
        <dbReference type="ChEBI" id="CHEBI:176873"/>
        <dbReference type="EC" id="1.5.1.25"/>
    </reaction>
    <physiologicalReaction direction="right-to-left" evidence="12">
        <dbReference type="Rhea" id="RHEA:12502"/>
    </physiologicalReaction>
</comment>
<evidence type="ECO:0000313" key="18">
    <source>
        <dbReference type="EMBL" id="KAH8041636.1"/>
    </source>
</evidence>
<keyword evidence="19" id="KW-1185">Reference proteome</keyword>
<accession>A0A9J6F533</accession>
<evidence type="ECO:0000256" key="9">
    <source>
        <dbReference type="ARBA" id="ARBA00093227"/>
    </source>
</evidence>
<dbReference type="PANTHER" id="PTHR13812:SF19">
    <property type="entry name" value="KETIMINE REDUCTASE MU-CRYSTALLIN"/>
    <property type="match status" value="1"/>
</dbReference>
<comment type="catalytic activity">
    <reaction evidence="14">
        <text>L-pipecolate + NADP(+) = Delta(1)-piperideine-2-carboxylate + NADPH + H(+)</text>
        <dbReference type="Rhea" id="RHEA:12524"/>
        <dbReference type="ChEBI" id="CHEBI:15378"/>
        <dbReference type="ChEBI" id="CHEBI:57783"/>
        <dbReference type="ChEBI" id="CHEBI:58349"/>
        <dbReference type="ChEBI" id="CHEBI:61185"/>
        <dbReference type="ChEBI" id="CHEBI:77631"/>
        <dbReference type="EC" id="1.5.1.1"/>
    </reaction>
    <physiologicalReaction direction="right-to-left" evidence="14">
        <dbReference type="Rhea" id="RHEA:12526"/>
    </physiologicalReaction>
</comment>
<comment type="catalytic activity">
    <reaction evidence="9">
        <text>(S)-cystathionine ketimine + NADPH + 2 H(+) = (3R,5S)-2,3,5,6,7-pentahydro-1,4-thiazepine-3,5-dicarboxylate + NADP(+)</text>
        <dbReference type="Rhea" id="RHEA:68036"/>
        <dbReference type="ChEBI" id="CHEBI:15378"/>
        <dbReference type="ChEBI" id="CHEBI:57783"/>
        <dbReference type="ChEBI" id="CHEBI:58349"/>
        <dbReference type="ChEBI" id="CHEBI:176808"/>
        <dbReference type="ChEBI" id="CHEBI:176810"/>
    </reaction>
    <physiologicalReaction direction="left-to-right" evidence="9">
        <dbReference type="Rhea" id="RHEA:68037"/>
    </physiologicalReaction>
</comment>
<comment type="catalytic activity">
    <reaction evidence="6">
        <text>Delta(2)-thiazoline-2-carboxylate + NADPH + 2 H(+) = L-thiazolidine-2-carboxylate + NADP(+)</text>
        <dbReference type="Rhea" id="RHEA:68072"/>
        <dbReference type="ChEBI" id="CHEBI:15378"/>
        <dbReference type="ChEBI" id="CHEBI:57783"/>
        <dbReference type="ChEBI" id="CHEBI:58349"/>
        <dbReference type="ChEBI" id="CHEBI:176895"/>
        <dbReference type="ChEBI" id="CHEBI:176896"/>
    </reaction>
    <physiologicalReaction direction="left-to-right" evidence="6">
        <dbReference type="Rhea" id="RHEA:68073"/>
    </physiologicalReaction>
</comment>
<dbReference type="SUPFAM" id="SSF51735">
    <property type="entry name" value="NAD(P)-binding Rossmann-fold domains"/>
    <property type="match status" value="1"/>
</dbReference>
<dbReference type="GO" id="GO:0050241">
    <property type="term" value="F:pyrroline-2-carboxylate reductase activity"/>
    <property type="evidence" value="ECO:0007669"/>
    <property type="project" value="UniProtKB-EC"/>
</dbReference>
<comment type="catalytic activity">
    <reaction evidence="8">
        <text>(3R)-1,4-thiomorpholine-3-carboxylate + NAD(+) = 3,4-dehydrothiomorpholine-3-carboxylate + NADH + 2 H(+)</text>
        <dbReference type="Rhea" id="RHEA:12504"/>
        <dbReference type="ChEBI" id="CHEBI:15378"/>
        <dbReference type="ChEBI" id="CHEBI:57540"/>
        <dbReference type="ChEBI" id="CHEBI:57945"/>
        <dbReference type="ChEBI" id="CHEBI:58517"/>
        <dbReference type="ChEBI" id="CHEBI:176873"/>
        <dbReference type="EC" id="1.5.1.25"/>
    </reaction>
    <physiologicalReaction direction="right-to-left" evidence="8">
        <dbReference type="Rhea" id="RHEA:12506"/>
    </physiologicalReaction>
</comment>
<evidence type="ECO:0000256" key="14">
    <source>
        <dbReference type="ARBA" id="ARBA00093273"/>
    </source>
</evidence>
<name>A0A9J6F533_RHIMP</name>
<protein>
    <recommendedName>
        <fullName evidence="3">Ketimine reductase mu-crystallin</fullName>
        <ecNumber evidence="16">1.5.1.1</ecNumber>
        <ecNumber evidence="2">1.5.1.25</ecNumber>
    </recommendedName>
    <alternativeName>
        <fullName evidence="17">1-piperideine-2-carboxylate/1-pyrroline-2-carboxylate reductase</fullName>
    </alternativeName>
    <alternativeName>
        <fullName evidence="4">NADP-regulated thyroid-hormone-binding protein</fullName>
    </alternativeName>
</protein>
<evidence type="ECO:0000256" key="15">
    <source>
        <dbReference type="ARBA" id="ARBA00093567"/>
    </source>
</evidence>
<organism evidence="18 19">
    <name type="scientific">Rhipicephalus microplus</name>
    <name type="common">Cattle tick</name>
    <name type="synonym">Boophilus microplus</name>
    <dbReference type="NCBI Taxonomy" id="6941"/>
    <lineage>
        <taxon>Eukaryota</taxon>
        <taxon>Metazoa</taxon>
        <taxon>Ecdysozoa</taxon>
        <taxon>Arthropoda</taxon>
        <taxon>Chelicerata</taxon>
        <taxon>Arachnida</taxon>
        <taxon>Acari</taxon>
        <taxon>Parasitiformes</taxon>
        <taxon>Ixodida</taxon>
        <taxon>Ixodoidea</taxon>
        <taxon>Ixodidae</taxon>
        <taxon>Rhipicephalinae</taxon>
        <taxon>Rhipicephalus</taxon>
        <taxon>Boophilus</taxon>
    </lineage>
</organism>
<evidence type="ECO:0000256" key="5">
    <source>
        <dbReference type="ARBA" id="ARBA00093190"/>
    </source>
</evidence>
<evidence type="ECO:0000256" key="1">
    <source>
        <dbReference type="ARBA" id="ARBA00008903"/>
    </source>
</evidence>
<dbReference type="Pfam" id="PF02423">
    <property type="entry name" value="OCD_Mu_crystall"/>
    <property type="match status" value="1"/>
</dbReference>
<dbReference type="InterPro" id="IPR036291">
    <property type="entry name" value="NAD(P)-bd_dom_sf"/>
</dbReference>
<dbReference type="GO" id="GO:0005737">
    <property type="term" value="C:cytoplasm"/>
    <property type="evidence" value="ECO:0007669"/>
    <property type="project" value="TreeGrafter"/>
</dbReference>
<evidence type="ECO:0000256" key="16">
    <source>
        <dbReference type="ARBA" id="ARBA00093598"/>
    </source>
</evidence>
<evidence type="ECO:0000256" key="6">
    <source>
        <dbReference type="ARBA" id="ARBA00093197"/>
    </source>
</evidence>
<dbReference type="GO" id="GO:0042562">
    <property type="term" value="F:hormone binding"/>
    <property type="evidence" value="ECO:0007669"/>
    <property type="project" value="TreeGrafter"/>
</dbReference>
<comment type="catalytic activity">
    <reaction evidence="13">
        <text>L-proline + NAD(+) = 1-pyrroline-2-carboxylate + NADH + H(+)</text>
        <dbReference type="Rhea" id="RHEA:20321"/>
        <dbReference type="ChEBI" id="CHEBI:15378"/>
        <dbReference type="ChEBI" id="CHEBI:39785"/>
        <dbReference type="ChEBI" id="CHEBI:57540"/>
        <dbReference type="ChEBI" id="CHEBI:57945"/>
        <dbReference type="ChEBI" id="CHEBI:60039"/>
        <dbReference type="EC" id="1.5.1.1"/>
    </reaction>
    <physiologicalReaction direction="right-to-left" evidence="13">
        <dbReference type="Rhea" id="RHEA:20323"/>
    </physiologicalReaction>
</comment>
<comment type="subunit">
    <text evidence="15">Homodimer. Binds the thyroid hormone triiodothyronine (T3); T3 binding inhibits enzymatic activity.</text>
</comment>
<gene>
    <name evidence="18" type="ORF">HPB51_017081</name>
</gene>
<comment type="catalytic activity">
    <reaction evidence="7">
        <text>L-proline + NADP(+) = 1-pyrroline-2-carboxylate + NADPH + H(+)</text>
        <dbReference type="Rhea" id="RHEA:20317"/>
        <dbReference type="ChEBI" id="CHEBI:15378"/>
        <dbReference type="ChEBI" id="CHEBI:39785"/>
        <dbReference type="ChEBI" id="CHEBI:57783"/>
        <dbReference type="ChEBI" id="CHEBI:58349"/>
        <dbReference type="ChEBI" id="CHEBI:60039"/>
        <dbReference type="EC" id="1.5.1.1"/>
    </reaction>
    <physiologicalReaction direction="right-to-left" evidence="7">
        <dbReference type="Rhea" id="RHEA:20319"/>
    </physiologicalReaction>
</comment>
<dbReference type="AlphaFoldDB" id="A0A9J6F533"/>
<dbReference type="Proteomes" id="UP000821866">
    <property type="component" value="Chromosome 1"/>
</dbReference>
<evidence type="ECO:0000256" key="7">
    <source>
        <dbReference type="ARBA" id="ARBA00093203"/>
    </source>
</evidence>
<reference evidence="18" key="2">
    <citation type="submission" date="2021-09" db="EMBL/GenBank/DDBJ databases">
        <authorList>
            <person name="Jia N."/>
            <person name="Wang J."/>
            <person name="Shi W."/>
            <person name="Du L."/>
            <person name="Sun Y."/>
            <person name="Zhan W."/>
            <person name="Jiang J."/>
            <person name="Wang Q."/>
            <person name="Zhang B."/>
            <person name="Ji P."/>
            <person name="Sakyi L.B."/>
            <person name="Cui X."/>
            <person name="Yuan T."/>
            <person name="Jiang B."/>
            <person name="Yang W."/>
            <person name="Lam T.T.-Y."/>
            <person name="Chang Q."/>
            <person name="Ding S."/>
            <person name="Wang X."/>
            <person name="Zhu J."/>
            <person name="Ruan X."/>
            <person name="Zhao L."/>
            <person name="Wei J."/>
            <person name="Que T."/>
            <person name="Du C."/>
            <person name="Cheng J."/>
            <person name="Dai P."/>
            <person name="Han X."/>
            <person name="Huang E."/>
            <person name="Gao Y."/>
            <person name="Liu J."/>
            <person name="Shao H."/>
            <person name="Ye R."/>
            <person name="Li L."/>
            <person name="Wei W."/>
            <person name="Wang X."/>
            <person name="Wang C."/>
            <person name="Huo Q."/>
            <person name="Li W."/>
            <person name="Guo W."/>
            <person name="Chen H."/>
            <person name="Chen S."/>
            <person name="Zhou L."/>
            <person name="Zhou L."/>
            <person name="Ni X."/>
            <person name="Tian J."/>
            <person name="Zhou Y."/>
            <person name="Sheng Y."/>
            <person name="Liu T."/>
            <person name="Pan Y."/>
            <person name="Xia L."/>
            <person name="Li J."/>
            <person name="Zhao F."/>
            <person name="Cao W."/>
        </authorList>
    </citation>
    <scope>NUCLEOTIDE SEQUENCE</scope>
    <source>
        <strain evidence="18">Rmic-2018</strain>
        <tissue evidence="18">Larvae</tissue>
    </source>
</reference>
<evidence type="ECO:0000256" key="3">
    <source>
        <dbReference type="ARBA" id="ARBA00015173"/>
    </source>
</evidence>
<dbReference type="EC" id="1.5.1.25" evidence="2"/>
<dbReference type="EC" id="1.5.1.1" evidence="16"/>
<comment type="catalytic activity">
    <reaction evidence="10">
        <text>(R)-lanthionine ketimine + NADPH + 2 H(+) = (3R,5R)-1,4-thiomorpholine-3,5-dicarboxylate + NADP(+)</text>
        <dbReference type="Rhea" id="RHEA:68040"/>
        <dbReference type="ChEBI" id="CHEBI:15378"/>
        <dbReference type="ChEBI" id="CHEBI:57783"/>
        <dbReference type="ChEBI" id="CHEBI:58349"/>
        <dbReference type="ChEBI" id="CHEBI:176891"/>
        <dbReference type="ChEBI" id="CHEBI:176892"/>
    </reaction>
    <physiologicalReaction direction="left-to-right" evidence="10">
        <dbReference type="Rhea" id="RHEA:68041"/>
    </physiologicalReaction>
</comment>
<dbReference type="VEuPathDB" id="VectorBase:LOC119160087"/>
<dbReference type="InterPro" id="IPR003462">
    <property type="entry name" value="ODC_Mu_crystall"/>
</dbReference>
<sequence length="142" mass="15484">MDAVEITAYRTAAASAVATKYLATESPKILAVLGAGTQAKSHVLVMTTMFRFEQVRADIRKTPLKKWCGSGTTVSRRPCLSCKSSPHWAFRHAARPSVEDAVRDSDVVVTATSSAQACPGSRLAEERRPRQRCVSKSQTNFI</sequence>
<dbReference type="PANTHER" id="PTHR13812">
    <property type="entry name" value="KETIMINE REDUCTASE MU-CRYSTALLIN"/>
    <property type="match status" value="1"/>
</dbReference>
<proteinExistence type="inferred from homology"/>
<dbReference type="Gene3D" id="3.30.1780.10">
    <property type="entry name" value="ornithine cyclodeaminase, domain 1"/>
    <property type="match status" value="1"/>
</dbReference>
<evidence type="ECO:0000256" key="13">
    <source>
        <dbReference type="ARBA" id="ARBA00093264"/>
    </source>
</evidence>
<evidence type="ECO:0000256" key="11">
    <source>
        <dbReference type="ARBA" id="ARBA00093250"/>
    </source>
</evidence>
<comment type="caution">
    <text evidence="18">The sequence shown here is derived from an EMBL/GenBank/DDBJ whole genome shotgun (WGS) entry which is preliminary data.</text>
</comment>
<evidence type="ECO:0000256" key="12">
    <source>
        <dbReference type="ARBA" id="ARBA00093263"/>
    </source>
</evidence>
<evidence type="ECO:0000313" key="19">
    <source>
        <dbReference type="Proteomes" id="UP000821866"/>
    </source>
</evidence>
<comment type="catalytic activity">
    <reaction evidence="11">
        <text>(S)-cystathionine ketimine + NADH + 2 H(+) = (3R,5S)-2,3,5,6,7-pentahydro-1,4-thiazepine-3,5-dicarboxylate + NAD(+)</text>
        <dbReference type="Rhea" id="RHEA:68032"/>
        <dbReference type="ChEBI" id="CHEBI:15378"/>
        <dbReference type="ChEBI" id="CHEBI:57540"/>
        <dbReference type="ChEBI" id="CHEBI:57945"/>
        <dbReference type="ChEBI" id="CHEBI:176808"/>
        <dbReference type="ChEBI" id="CHEBI:176810"/>
    </reaction>
    <physiologicalReaction direction="left-to-right" evidence="11">
        <dbReference type="Rhea" id="RHEA:68033"/>
    </physiologicalReaction>
</comment>
<comment type="similarity">
    <text evidence="1">Belongs to the ornithine cyclodeaminase/mu-crystallin family.</text>
</comment>
<evidence type="ECO:0000256" key="17">
    <source>
        <dbReference type="ARBA" id="ARBA00093650"/>
    </source>
</evidence>
<comment type="catalytic activity">
    <reaction evidence="5">
        <text>L-pipecolate + NAD(+) = Delta(1)-piperideine-2-carboxylate + NADH + H(+)</text>
        <dbReference type="Rhea" id="RHEA:30807"/>
        <dbReference type="ChEBI" id="CHEBI:15378"/>
        <dbReference type="ChEBI" id="CHEBI:57540"/>
        <dbReference type="ChEBI" id="CHEBI:57945"/>
        <dbReference type="ChEBI" id="CHEBI:61185"/>
        <dbReference type="ChEBI" id="CHEBI:77631"/>
        <dbReference type="EC" id="1.5.1.1"/>
    </reaction>
    <physiologicalReaction direction="right-to-left" evidence="5">
        <dbReference type="Rhea" id="RHEA:30809"/>
    </physiologicalReaction>
</comment>
<evidence type="ECO:0000256" key="8">
    <source>
        <dbReference type="ARBA" id="ARBA00093226"/>
    </source>
</evidence>
<evidence type="ECO:0000256" key="10">
    <source>
        <dbReference type="ARBA" id="ARBA00093248"/>
    </source>
</evidence>
<dbReference type="EMBL" id="JABSTU010000001">
    <property type="protein sequence ID" value="KAH8041636.1"/>
    <property type="molecule type" value="Genomic_DNA"/>
</dbReference>
<dbReference type="GO" id="GO:0047127">
    <property type="term" value="F:thiomorpholine-carboxylate dehydrogenase activity"/>
    <property type="evidence" value="ECO:0007669"/>
    <property type="project" value="UniProtKB-EC"/>
</dbReference>